<dbReference type="Gene3D" id="1.10.20.10">
    <property type="entry name" value="Histone, subunit A"/>
    <property type="match status" value="1"/>
</dbReference>
<keyword evidence="3" id="KW-1185">Reference proteome</keyword>
<dbReference type="GeneID" id="94288652"/>
<evidence type="ECO:0000313" key="2">
    <source>
        <dbReference type="EMBL" id="KAG5496249.1"/>
    </source>
</evidence>
<name>A0A836L2W1_9TRYP</name>
<evidence type="ECO:0000256" key="1">
    <source>
        <dbReference type="SAM" id="MobiDB-lite"/>
    </source>
</evidence>
<dbReference type="EMBL" id="JAFJZO010000032">
    <property type="protein sequence ID" value="KAG5496249.1"/>
    <property type="molecule type" value="Genomic_DNA"/>
</dbReference>
<dbReference type="GO" id="GO:0046982">
    <property type="term" value="F:protein heterodimerization activity"/>
    <property type="evidence" value="ECO:0007669"/>
    <property type="project" value="InterPro"/>
</dbReference>
<gene>
    <name evidence="2" type="ORF">JKF63_02550</name>
</gene>
<dbReference type="KEGG" id="phet:94288652"/>
<evidence type="ECO:0000313" key="3">
    <source>
        <dbReference type="Proteomes" id="UP000674318"/>
    </source>
</evidence>
<dbReference type="OrthoDB" id="1707486at2759"/>
<comment type="caution">
    <text evidence="2">The sequence shown here is derived from an EMBL/GenBank/DDBJ whole genome shotgun (WGS) entry which is preliminary data.</text>
</comment>
<dbReference type="InterPro" id="IPR009072">
    <property type="entry name" value="Histone-fold"/>
</dbReference>
<dbReference type="AlphaFoldDB" id="A0A836L2W1"/>
<accession>A0A836L2W1</accession>
<protein>
    <recommendedName>
        <fullName evidence="4">Transcription factor CBF/NF-Y/archaeal histone domain-containing protein</fullName>
    </recommendedName>
</protein>
<organism evidence="2 3">
    <name type="scientific">Porcisia hertigi</name>
    <dbReference type="NCBI Taxonomy" id="2761500"/>
    <lineage>
        <taxon>Eukaryota</taxon>
        <taxon>Discoba</taxon>
        <taxon>Euglenozoa</taxon>
        <taxon>Kinetoplastea</taxon>
        <taxon>Metakinetoplastina</taxon>
        <taxon>Trypanosomatida</taxon>
        <taxon>Trypanosomatidae</taxon>
        <taxon>Leishmaniinae</taxon>
        <taxon>Porcisia</taxon>
    </lineage>
</organism>
<dbReference type="RefSeq" id="XP_067754732.1">
    <property type="nucleotide sequence ID" value="XM_067898575.1"/>
</dbReference>
<feature type="region of interest" description="Disordered" evidence="1">
    <location>
        <begin position="1"/>
        <end position="41"/>
    </location>
</feature>
<reference evidence="2 3" key="1">
    <citation type="submission" date="2021-02" db="EMBL/GenBank/DDBJ databases">
        <title>Porcisia hertigi Genome sequencing and assembly.</title>
        <authorList>
            <person name="Almutairi H."/>
            <person name="Gatherer D."/>
        </authorList>
    </citation>
    <scope>NUCLEOTIDE SEQUENCE [LARGE SCALE GENOMIC DNA]</scope>
    <source>
        <strain evidence="2 3">C119</strain>
    </source>
</reference>
<evidence type="ECO:0008006" key="4">
    <source>
        <dbReference type="Google" id="ProtNLM"/>
    </source>
</evidence>
<dbReference type="SUPFAM" id="SSF47113">
    <property type="entry name" value="Histone-fold"/>
    <property type="match status" value="1"/>
</dbReference>
<proteinExistence type="predicted"/>
<dbReference type="CDD" id="cd22928">
    <property type="entry name" value="HFD_POLE3_DPB4"/>
    <property type="match status" value="1"/>
</dbReference>
<sequence>MTEETVARTGPWGNASAVDTTHPSDSEHARMASSKSGGGVSSVKVRSLAAGQVNRIVDGVLAEGISVSRDARIALQKCATISVLYLACLGDASRKATGSARTTLSVQDIRGALEAAGMSHLLPLMSMAVKRRRD</sequence>
<dbReference type="Proteomes" id="UP000674318">
    <property type="component" value="Chromosome 32"/>
</dbReference>